<dbReference type="VEuPathDB" id="FungiDB:PLEOSDRAFT_155905"/>
<proteinExistence type="predicted"/>
<sequence>MLSEPGIFSFAFGRALARLGPPPHSIAVLASLDQGGSAFLLPAPIQNFGAQIAEIYIPGAQQSNPISGVVRRSKVWHYGPRQVISHVSLRLGPRPGHIAALIQCIRPGLSANGLILINPA</sequence>
<accession>A0A067NTG7</accession>
<dbReference type="Proteomes" id="UP000027073">
    <property type="component" value="Unassembled WGS sequence"/>
</dbReference>
<dbReference type="EMBL" id="KL198006">
    <property type="protein sequence ID" value="KDQ31234.1"/>
    <property type="molecule type" value="Genomic_DNA"/>
</dbReference>
<dbReference type="InParanoid" id="A0A067NTG7"/>
<dbReference type="AlphaFoldDB" id="A0A067NTG7"/>
<evidence type="ECO:0000313" key="1">
    <source>
        <dbReference type="EMBL" id="KDQ31234.1"/>
    </source>
</evidence>
<reference evidence="2" key="1">
    <citation type="journal article" date="2014" name="Proc. Natl. Acad. Sci. U.S.A.">
        <title>Extensive sampling of basidiomycete genomes demonstrates inadequacy of the white-rot/brown-rot paradigm for wood decay fungi.</title>
        <authorList>
            <person name="Riley R."/>
            <person name="Salamov A.A."/>
            <person name="Brown D.W."/>
            <person name="Nagy L.G."/>
            <person name="Floudas D."/>
            <person name="Held B.W."/>
            <person name="Levasseur A."/>
            <person name="Lombard V."/>
            <person name="Morin E."/>
            <person name="Otillar R."/>
            <person name="Lindquist E.A."/>
            <person name="Sun H."/>
            <person name="LaButti K.M."/>
            <person name="Schmutz J."/>
            <person name="Jabbour D."/>
            <person name="Luo H."/>
            <person name="Baker S.E."/>
            <person name="Pisabarro A.G."/>
            <person name="Walton J.D."/>
            <person name="Blanchette R.A."/>
            <person name="Henrissat B."/>
            <person name="Martin F."/>
            <person name="Cullen D."/>
            <person name="Hibbett D.S."/>
            <person name="Grigoriev I.V."/>
        </authorList>
    </citation>
    <scope>NUCLEOTIDE SEQUENCE [LARGE SCALE GENOMIC DNA]</scope>
    <source>
        <strain evidence="2">PC15</strain>
    </source>
</reference>
<name>A0A067NTG7_PLEO1</name>
<evidence type="ECO:0000313" key="2">
    <source>
        <dbReference type="Proteomes" id="UP000027073"/>
    </source>
</evidence>
<dbReference type="HOGENOM" id="CLU_2050612_0_0_1"/>
<gene>
    <name evidence="1" type="ORF">PLEOSDRAFT_155905</name>
</gene>
<protein>
    <submittedName>
        <fullName evidence="1">Uncharacterized protein</fullName>
    </submittedName>
</protein>
<organism evidence="1 2">
    <name type="scientific">Pleurotus ostreatus (strain PC15)</name>
    <name type="common">Oyster mushroom</name>
    <dbReference type="NCBI Taxonomy" id="1137138"/>
    <lineage>
        <taxon>Eukaryota</taxon>
        <taxon>Fungi</taxon>
        <taxon>Dikarya</taxon>
        <taxon>Basidiomycota</taxon>
        <taxon>Agaricomycotina</taxon>
        <taxon>Agaricomycetes</taxon>
        <taxon>Agaricomycetidae</taxon>
        <taxon>Agaricales</taxon>
        <taxon>Pleurotineae</taxon>
        <taxon>Pleurotaceae</taxon>
        <taxon>Pleurotus</taxon>
    </lineage>
</organism>